<dbReference type="RefSeq" id="WP_335379727.1">
    <property type="nucleotide sequence ID" value="NZ_CAKJTI010000041.1"/>
</dbReference>
<proteinExistence type="predicted"/>
<dbReference type="Pfam" id="PF12788">
    <property type="entry name" value="YmaF"/>
    <property type="match status" value="1"/>
</dbReference>
<evidence type="ECO:0000313" key="2">
    <source>
        <dbReference type="EMBL" id="CAG9614843.1"/>
    </source>
</evidence>
<evidence type="ECO:0000313" key="3">
    <source>
        <dbReference type="Proteomes" id="UP000789423"/>
    </source>
</evidence>
<sequence length="147" mass="16359">MNREFTGRGKQRTENIPRTENISSTKTNKENVTEPAIVSAGKSPDTVQTHVHEFVASTKLAEEGNDRHNHRFAGFTSEVIPKGDNHVHIIMVNTDFFDHHHKVAIETGPAIPVGDGKHVHYVKGTTTLDDGHVHEIEFATLIQKPLI</sequence>
<dbReference type="EMBL" id="CAKJTI010000041">
    <property type="protein sequence ID" value="CAG9614843.1"/>
    <property type="molecule type" value="Genomic_DNA"/>
</dbReference>
<protein>
    <recommendedName>
        <fullName evidence="4">YmaF family protein</fullName>
    </recommendedName>
</protein>
<evidence type="ECO:0008006" key="4">
    <source>
        <dbReference type="Google" id="ProtNLM"/>
    </source>
</evidence>
<organism evidence="2 3">
    <name type="scientific">Bacillus rhizoplanae</name>
    <dbReference type="NCBI Taxonomy" id="2880966"/>
    <lineage>
        <taxon>Bacteria</taxon>
        <taxon>Bacillati</taxon>
        <taxon>Bacillota</taxon>
        <taxon>Bacilli</taxon>
        <taxon>Bacillales</taxon>
        <taxon>Bacillaceae</taxon>
        <taxon>Bacillus</taxon>
    </lineage>
</organism>
<keyword evidence="3" id="KW-1185">Reference proteome</keyword>
<reference evidence="2 3" key="1">
    <citation type="submission" date="2021-10" db="EMBL/GenBank/DDBJ databases">
        <authorList>
            <person name="Criscuolo A."/>
        </authorList>
    </citation>
    <scope>NUCLEOTIDE SEQUENCE [LARGE SCALE GENOMIC DNA]</scope>
    <source>
        <strain evidence="3">CIP 111899</strain>
    </source>
</reference>
<feature type="compositionally biased region" description="Basic and acidic residues" evidence="1">
    <location>
        <begin position="1"/>
        <end position="17"/>
    </location>
</feature>
<evidence type="ECO:0000256" key="1">
    <source>
        <dbReference type="SAM" id="MobiDB-lite"/>
    </source>
</evidence>
<dbReference type="Proteomes" id="UP000789423">
    <property type="component" value="Unassembled WGS sequence"/>
</dbReference>
<accession>A0ABM8YGG4</accession>
<dbReference type="InterPro" id="IPR024307">
    <property type="entry name" value="YmaF"/>
</dbReference>
<name>A0ABM8YGG4_9BACI</name>
<feature type="region of interest" description="Disordered" evidence="1">
    <location>
        <begin position="1"/>
        <end position="45"/>
    </location>
</feature>
<comment type="caution">
    <text evidence="2">The sequence shown here is derived from an EMBL/GenBank/DDBJ whole genome shotgun (WGS) entry which is preliminary data.</text>
</comment>
<gene>
    <name evidence="2" type="ORF">BACCIP111899_04076</name>
</gene>